<feature type="transmembrane region" description="Helical" evidence="1">
    <location>
        <begin position="12"/>
        <end position="32"/>
    </location>
</feature>
<evidence type="ECO:0000313" key="2">
    <source>
        <dbReference type="EMBL" id="CEG58550.1"/>
    </source>
</evidence>
<dbReference type="HOGENOM" id="CLU_3312059_0_0_6"/>
<proteinExistence type="predicted"/>
<name>A0A098GAP1_9GAMM</name>
<keyword evidence="1" id="KW-1133">Transmembrane helix</keyword>
<reference evidence="3" key="1">
    <citation type="submission" date="2014-09" db="EMBL/GenBank/DDBJ databases">
        <authorList>
            <person name="Gomez-Valero L."/>
        </authorList>
    </citation>
    <scope>NUCLEOTIDE SEQUENCE [LARGE SCALE GENOMIC DNA]</scope>
    <source>
        <strain evidence="3">ATCC700992</strain>
    </source>
</reference>
<sequence>MVRPIEKEKIKQYSAAIGLSQYYNLIIGLYFIQKKSQLK</sequence>
<evidence type="ECO:0000313" key="3">
    <source>
        <dbReference type="Proteomes" id="UP000032430"/>
    </source>
</evidence>
<dbReference type="EMBL" id="LN614827">
    <property type="protein sequence ID" value="CEG58550.1"/>
    <property type="molecule type" value="Genomic_DNA"/>
</dbReference>
<dbReference type="AlphaFoldDB" id="A0A098GAP1"/>
<keyword evidence="1" id="KW-0812">Transmembrane</keyword>
<dbReference type="STRING" id="1212491.LFA_4029"/>
<accession>A0A098GAP1</accession>
<dbReference type="Proteomes" id="UP000032430">
    <property type="component" value="Chromosome I"/>
</dbReference>
<protein>
    <submittedName>
        <fullName evidence="2">Uncharacterized protein</fullName>
    </submittedName>
</protein>
<keyword evidence="3" id="KW-1185">Reference proteome</keyword>
<gene>
    <name evidence="2" type="ORF">LFA_4029</name>
</gene>
<keyword evidence="1" id="KW-0472">Membrane</keyword>
<dbReference type="KEGG" id="lfa:LFA_4029"/>
<evidence type="ECO:0000256" key="1">
    <source>
        <dbReference type="SAM" id="Phobius"/>
    </source>
</evidence>
<organism evidence="2 3">
    <name type="scientific">Legionella fallonii LLAP-10</name>
    <dbReference type="NCBI Taxonomy" id="1212491"/>
    <lineage>
        <taxon>Bacteria</taxon>
        <taxon>Pseudomonadati</taxon>
        <taxon>Pseudomonadota</taxon>
        <taxon>Gammaproteobacteria</taxon>
        <taxon>Legionellales</taxon>
        <taxon>Legionellaceae</taxon>
        <taxon>Legionella</taxon>
    </lineage>
</organism>